<protein>
    <submittedName>
        <fullName evidence="1">Uncharacterized protein</fullName>
    </submittedName>
</protein>
<gene>
    <name evidence="1" type="ORF">BDQ94DRAFT_164614</name>
</gene>
<dbReference type="RefSeq" id="XP_026619303.1">
    <property type="nucleotide sequence ID" value="XM_026770072.1"/>
</dbReference>
<dbReference type="GeneID" id="38138428"/>
<keyword evidence="2" id="KW-1185">Reference proteome</keyword>
<accession>A0A3F3PH60</accession>
<proteinExistence type="predicted"/>
<evidence type="ECO:0000313" key="1">
    <source>
        <dbReference type="EMBL" id="RDH26281.1"/>
    </source>
</evidence>
<sequence length="83" mass="9108">MIDSVDCASAKEQIGQHIWRAWTSSSILLCSIPPRTAAGESIQNSTLRFSHASCHIYDCMGIVYRHGEQTNHPSLIKIPGGLN</sequence>
<evidence type="ECO:0000313" key="2">
    <source>
        <dbReference type="Proteomes" id="UP000253729"/>
    </source>
</evidence>
<dbReference type="EMBL" id="KZ852183">
    <property type="protein sequence ID" value="RDH26281.1"/>
    <property type="molecule type" value="Genomic_DNA"/>
</dbReference>
<organism evidence="1 2">
    <name type="scientific">Aspergillus welwitschiae</name>
    <dbReference type="NCBI Taxonomy" id="1341132"/>
    <lineage>
        <taxon>Eukaryota</taxon>
        <taxon>Fungi</taxon>
        <taxon>Dikarya</taxon>
        <taxon>Ascomycota</taxon>
        <taxon>Pezizomycotina</taxon>
        <taxon>Eurotiomycetes</taxon>
        <taxon>Eurotiomycetidae</taxon>
        <taxon>Eurotiales</taxon>
        <taxon>Aspergillaceae</taxon>
        <taxon>Aspergillus</taxon>
        <taxon>Aspergillus subgen. Circumdati</taxon>
    </lineage>
</organism>
<dbReference type="Proteomes" id="UP000253729">
    <property type="component" value="Unassembled WGS sequence"/>
</dbReference>
<dbReference type="AlphaFoldDB" id="A0A3F3PH60"/>
<reference evidence="1 2" key="1">
    <citation type="submission" date="2018-07" db="EMBL/GenBank/DDBJ databases">
        <title>The genomes of Aspergillus section Nigri reveals drivers in fungal speciation.</title>
        <authorList>
            <consortium name="DOE Joint Genome Institute"/>
            <person name="Vesth T.C."/>
            <person name="Nybo J."/>
            <person name="Theobald S."/>
            <person name="Brandl J."/>
            <person name="Frisvad J.C."/>
            <person name="Nielsen K.F."/>
            <person name="Lyhne E.K."/>
            <person name="Kogle M.E."/>
            <person name="Kuo A."/>
            <person name="Riley R."/>
            <person name="Clum A."/>
            <person name="Nolan M."/>
            <person name="Lipzen A."/>
            <person name="Salamov A."/>
            <person name="Henrissat B."/>
            <person name="Wiebenga A."/>
            <person name="De vries R.P."/>
            <person name="Grigoriev I.V."/>
            <person name="Mortensen U.H."/>
            <person name="Andersen M.R."/>
            <person name="Baker S.E."/>
        </authorList>
    </citation>
    <scope>NUCLEOTIDE SEQUENCE [LARGE SCALE GENOMIC DNA]</scope>
    <source>
        <strain evidence="1 2">CBS 139.54b</strain>
    </source>
</reference>
<name>A0A3F3PH60_9EURO</name>